<evidence type="ECO:0000256" key="1">
    <source>
        <dbReference type="SAM" id="MobiDB-lite"/>
    </source>
</evidence>
<feature type="region of interest" description="Disordered" evidence="1">
    <location>
        <begin position="225"/>
        <end position="288"/>
    </location>
</feature>
<dbReference type="STRING" id="554155.C5FSI6"/>
<evidence type="ECO:0000313" key="3">
    <source>
        <dbReference type="EMBL" id="EEQ32839.1"/>
    </source>
</evidence>
<keyword evidence="4" id="KW-1185">Reference proteome</keyword>
<dbReference type="HOGENOM" id="CLU_088684_0_0_1"/>
<sequence length="288" mass="30340">MVALISFVVAALAGTALARPGYKFPELEVRGTGGHHHHPPPMTTGNPPEPTTPNPPGPGTQTITTTQTDTITLTTFVPHSTAVATIPGHTWYSTWLEASTYTTTTCYPVTETPQVPEPTPTQPPETCHGNDCEGEGNGHGSEYTCPPPATVTVTVTECRGDGCEQPPVTPPPAGPTHCPSCQTYTITDIHEGTNTIVVPPQTILPPPGQCDRCQTYTITDIHEGTKTITIPPETTISTVTPPTSNPQPTGTGTGTGPQPSEPGTTYTLPTLTPQQPSGTGSPQRRWWI</sequence>
<dbReference type="EMBL" id="DS995705">
    <property type="protein sequence ID" value="EEQ32839.1"/>
    <property type="molecule type" value="Genomic_DNA"/>
</dbReference>
<feature type="region of interest" description="Disordered" evidence="1">
    <location>
        <begin position="111"/>
        <end position="136"/>
    </location>
</feature>
<dbReference type="GeneID" id="9227200"/>
<evidence type="ECO:0000256" key="2">
    <source>
        <dbReference type="SAM" id="SignalP"/>
    </source>
</evidence>
<name>C5FSI6_ARTOC</name>
<feature type="compositionally biased region" description="Pro residues" evidence="1">
    <location>
        <begin position="47"/>
        <end position="58"/>
    </location>
</feature>
<feature type="compositionally biased region" description="Low complexity" evidence="1">
    <location>
        <begin position="226"/>
        <end position="280"/>
    </location>
</feature>
<feature type="chain" id="PRO_5002949656" evidence="2">
    <location>
        <begin position="19"/>
        <end position="288"/>
    </location>
</feature>
<proteinExistence type="predicted"/>
<protein>
    <submittedName>
        <fullName evidence="3">Extracellular proline-rich protein</fullName>
    </submittedName>
</protein>
<dbReference type="VEuPathDB" id="FungiDB:MCYG_05658"/>
<dbReference type="eggNOG" id="ENOG502QQ7T">
    <property type="taxonomic scope" value="Eukaryota"/>
</dbReference>
<feature type="region of interest" description="Disordered" evidence="1">
    <location>
        <begin position="28"/>
        <end position="64"/>
    </location>
</feature>
<dbReference type="OMA" id="TTFKPCS"/>
<accession>C5FSI6</accession>
<dbReference type="Proteomes" id="UP000002035">
    <property type="component" value="Unassembled WGS sequence"/>
</dbReference>
<dbReference type="RefSeq" id="XP_002845789.1">
    <property type="nucleotide sequence ID" value="XM_002845743.1"/>
</dbReference>
<keyword evidence="2" id="KW-0732">Signal</keyword>
<evidence type="ECO:0000313" key="4">
    <source>
        <dbReference type="Proteomes" id="UP000002035"/>
    </source>
</evidence>
<organism evidence="3 4">
    <name type="scientific">Arthroderma otae (strain ATCC MYA-4605 / CBS 113480)</name>
    <name type="common">Microsporum canis</name>
    <dbReference type="NCBI Taxonomy" id="554155"/>
    <lineage>
        <taxon>Eukaryota</taxon>
        <taxon>Fungi</taxon>
        <taxon>Dikarya</taxon>
        <taxon>Ascomycota</taxon>
        <taxon>Pezizomycotina</taxon>
        <taxon>Eurotiomycetes</taxon>
        <taxon>Eurotiomycetidae</taxon>
        <taxon>Onygenales</taxon>
        <taxon>Arthrodermataceae</taxon>
        <taxon>Microsporum</taxon>
    </lineage>
</organism>
<dbReference type="OrthoDB" id="4174416at2759"/>
<dbReference type="AlphaFoldDB" id="C5FSI6"/>
<reference evidence="4" key="1">
    <citation type="journal article" date="2012" name="MBio">
        <title>Comparative genome analysis of Trichophyton rubrum and related dermatophytes reveals candidate genes involved in infection.</title>
        <authorList>
            <person name="Martinez D.A."/>
            <person name="Oliver B.G."/>
            <person name="Graeser Y."/>
            <person name="Goldberg J.M."/>
            <person name="Li W."/>
            <person name="Martinez-Rossi N.M."/>
            <person name="Monod M."/>
            <person name="Shelest E."/>
            <person name="Barton R.C."/>
            <person name="Birch E."/>
            <person name="Brakhage A.A."/>
            <person name="Chen Z."/>
            <person name="Gurr S.J."/>
            <person name="Heiman D."/>
            <person name="Heitman J."/>
            <person name="Kosti I."/>
            <person name="Rossi A."/>
            <person name="Saif S."/>
            <person name="Samalova M."/>
            <person name="Saunders C.W."/>
            <person name="Shea T."/>
            <person name="Summerbell R.C."/>
            <person name="Xu J."/>
            <person name="Young S."/>
            <person name="Zeng Q."/>
            <person name="Birren B.W."/>
            <person name="Cuomo C.A."/>
            <person name="White T.C."/>
        </authorList>
    </citation>
    <scope>NUCLEOTIDE SEQUENCE [LARGE SCALE GENOMIC DNA]</scope>
    <source>
        <strain evidence="4">ATCC MYA-4605 / CBS 113480</strain>
    </source>
</reference>
<feature type="signal peptide" evidence="2">
    <location>
        <begin position="1"/>
        <end position="18"/>
    </location>
</feature>
<gene>
    <name evidence="3" type="ORF">MCYG_05658</name>
</gene>